<dbReference type="RefSeq" id="XP_013417028.1">
    <property type="nucleotide sequence ID" value="XM_013561574.1"/>
</dbReference>
<keyword evidence="1 3" id="KW-0812">Transmembrane</keyword>
<feature type="transmembrane region" description="Helical" evidence="1">
    <location>
        <begin position="119"/>
        <end position="136"/>
    </location>
</feature>
<accession>A0A1S3K318</accession>
<protein>
    <submittedName>
        <fullName evidence="3 4">Transmembrane protein 220 isoform X1</fullName>
    </submittedName>
</protein>
<keyword evidence="1" id="KW-0472">Membrane</keyword>
<dbReference type="Proteomes" id="UP000085678">
    <property type="component" value="Unplaced"/>
</dbReference>
<evidence type="ECO:0000313" key="4">
    <source>
        <dbReference type="RefSeq" id="XP_013417030.1"/>
    </source>
</evidence>
<dbReference type="PANTHER" id="PTHR34262:SF1">
    <property type="entry name" value="TRANSMEMBRANE PROTEIN 220"/>
    <property type="match status" value="1"/>
</dbReference>
<proteinExistence type="predicted"/>
<gene>
    <name evidence="3 4" type="primary">LOC106178422</name>
</gene>
<evidence type="ECO:0000313" key="3">
    <source>
        <dbReference type="RefSeq" id="XP_013417028.1"/>
    </source>
</evidence>
<dbReference type="RefSeq" id="XP_013417030.1">
    <property type="nucleotide sequence ID" value="XM_013561576.2"/>
</dbReference>
<dbReference type="Pfam" id="PF15071">
    <property type="entry name" value="TMEM220"/>
    <property type="match status" value="1"/>
</dbReference>
<dbReference type="AlphaFoldDB" id="A0A1S3K318"/>
<feature type="transmembrane region" description="Helical" evidence="1">
    <location>
        <begin position="26"/>
        <end position="43"/>
    </location>
</feature>
<dbReference type="OrthoDB" id="9924288at2759"/>
<evidence type="ECO:0000313" key="2">
    <source>
        <dbReference type="Proteomes" id="UP000085678"/>
    </source>
</evidence>
<feature type="transmembrane region" description="Helical" evidence="1">
    <location>
        <begin position="49"/>
        <end position="67"/>
    </location>
</feature>
<feature type="transmembrane region" description="Helical" evidence="1">
    <location>
        <begin position="79"/>
        <end position="99"/>
    </location>
</feature>
<evidence type="ECO:0000256" key="1">
    <source>
        <dbReference type="SAM" id="Phobius"/>
    </source>
</evidence>
<dbReference type="KEGG" id="lak:106178422"/>
<feature type="transmembrane region" description="Helical" evidence="1">
    <location>
        <begin position="148"/>
        <end position="167"/>
    </location>
</feature>
<dbReference type="GeneID" id="106178422"/>
<keyword evidence="1" id="KW-1133">Transmembrane helix</keyword>
<dbReference type="PANTHER" id="PTHR34262">
    <property type="entry name" value="TRANSMEMBRANE PROTEIN 220"/>
    <property type="match status" value="1"/>
</dbReference>
<keyword evidence="2" id="KW-1185">Reference proteome</keyword>
<organism evidence="2 3">
    <name type="scientific">Lingula anatina</name>
    <name type="common">Brachiopod</name>
    <name type="synonym">Lingula unguis</name>
    <dbReference type="NCBI Taxonomy" id="7574"/>
    <lineage>
        <taxon>Eukaryota</taxon>
        <taxon>Metazoa</taxon>
        <taxon>Spiralia</taxon>
        <taxon>Lophotrochozoa</taxon>
        <taxon>Brachiopoda</taxon>
        <taxon>Linguliformea</taxon>
        <taxon>Lingulata</taxon>
        <taxon>Lingulida</taxon>
        <taxon>Linguloidea</taxon>
        <taxon>Lingulidae</taxon>
        <taxon>Lingula</taxon>
    </lineage>
</organism>
<sequence>MTKPQDVEESSMEGTGSAGWQKAWQAINVVAAVFFALAAYVQINDPDPYIWIPIYFIPTLLCLTIAIKPILVENTAWRNVCVIHMAICLTGTLYLTVTVLEMTLSTRVNPLQHEEGRELGGLILVMAWLAILRFSGIGSSKSGSGHMGALLLLTATLSFAPLVFWGLCFMGDWPQHSLSHCKGMFPA</sequence>
<reference evidence="3 4" key="1">
    <citation type="submission" date="2025-04" db="UniProtKB">
        <authorList>
            <consortium name="RefSeq"/>
        </authorList>
    </citation>
    <scope>IDENTIFICATION</scope>
    <source>
        <tissue evidence="3 4">Gonads</tissue>
    </source>
</reference>
<dbReference type="InterPro" id="IPR029377">
    <property type="entry name" value="TMEM220"/>
</dbReference>
<name>A0A1S3K318_LINAN</name>